<evidence type="ECO:0000313" key="7">
    <source>
        <dbReference type="Proteomes" id="UP000337746"/>
    </source>
</evidence>
<dbReference type="Proteomes" id="UP000840039">
    <property type="component" value="Unassembled WGS sequence"/>
</dbReference>
<protein>
    <submittedName>
        <fullName evidence="2">Uncharacterized protein</fullName>
    </submittedName>
</protein>
<feature type="signal peptide" evidence="1">
    <location>
        <begin position="1"/>
        <end position="28"/>
    </location>
</feature>
<dbReference type="EMBL" id="DAAEEB010000014">
    <property type="protein sequence ID" value="HAA8054369.1"/>
    <property type="molecule type" value="Genomic_DNA"/>
</dbReference>
<evidence type="ECO:0000313" key="2">
    <source>
        <dbReference type="EMBL" id="AMQ45782.1"/>
    </source>
</evidence>
<dbReference type="Proteomes" id="UP000840567">
    <property type="component" value="Unassembled WGS sequence"/>
</dbReference>
<evidence type="ECO:0000256" key="1">
    <source>
        <dbReference type="SAM" id="SignalP"/>
    </source>
</evidence>
<dbReference type="Proteomes" id="UP000566597">
    <property type="component" value="Unassembled WGS sequence"/>
</dbReference>
<evidence type="ECO:0000313" key="5">
    <source>
        <dbReference type="EMBL" id="HAA8054369.1"/>
    </source>
</evidence>
<accession>A0A142EC94</accession>
<dbReference type="AlphaFoldDB" id="A0A142EC94"/>
<keyword evidence="2" id="KW-0614">Plasmid</keyword>
<dbReference type="PATRIC" id="fig|1639.1340.peg.3047"/>
<evidence type="ECO:0000313" key="3">
    <source>
        <dbReference type="EMBL" id="EAG2088443.1"/>
    </source>
</evidence>
<name>A0A142EC94_LISMN</name>
<reference evidence="4 8" key="4">
    <citation type="submission" date="2019-04" db="EMBL/GenBank/DDBJ databases">
        <authorList>
            <person name="Ashton P.M."/>
            <person name="Dallman T."/>
            <person name="Nair S."/>
            <person name="De Pinna E."/>
            <person name="Peters T."/>
            <person name="Grant K."/>
        </authorList>
    </citation>
    <scope>NUCLEOTIDE SEQUENCE [LARGE SCALE GENOMIC DNA]</scope>
    <source>
        <strain evidence="4 8">406731</strain>
    </source>
</reference>
<proteinExistence type="predicted"/>
<dbReference type="RefSeq" id="WP_025370674.1">
    <property type="nucleotide sequence ID" value="NZ_CP013725.1"/>
</dbReference>
<geneLocation type="plasmid" evidence="2">
    <name>pLmA144</name>
</geneLocation>
<sequence length="530" mass="57642">MRIGWPVIKSILLVWMTFVIFTPTSVFAANGGDWVKANWENYPDNTGQWTVLTRNKVTSIGSTQNVKWTGFLNTKALKTVDATFEYDFVHDDPNNKDTDNDMIGWTFRHTSSTNNFNDITKQSFYYVTFRGPYDGGGTAPSRSGVFKNASGLEPRFNNDTDNTTPAVGEGRNDFKLLQGISLIWADKKTYHVKITVKDEAAGTRIQVWVDGKSYANVLDKEPLPIGGYGPYTYSQAHAYFSNIEINGASFLNTPPVFTRSSPADNTVFRNNQAIPIKGTMSDSDATGTIAAYYAIDNPDAKQVIQTAASTGKNVSVSGQVPVATVQNLKLGKHMLYVWSEDSEKAVSDKVAIPIVIKDGQLAINWQGSSFSFSTIDLTTGKDGQVTTTLPKLLLQDGTDSNKGYSVSIQATPLKEVTPKNGYVTGTSARSFPSGTLQLKTTGKEAITLGDQGTKDNQPNIPAGNYTIDATPVTVIPGKANAGSGIYTVSFIANSLSLNYQLKNVFADPYNYPNQETPYETTITATIVQGP</sequence>
<reference evidence="5" key="5">
    <citation type="submission" date="2019-10" db="EMBL/GenBank/DDBJ databases">
        <authorList>
            <consortium name="NCBI Pathogen Detection Project"/>
        </authorList>
    </citation>
    <scope>NUCLEOTIDE SEQUENCE</scope>
    <source>
        <strain evidence="5">09CEB371LM</strain>
        <strain evidence="6">Sam_F526FDD3-C0F7-43DB-B204-E231FEF9C926</strain>
    </source>
</reference>
<dbReference type="Proteomes" id="UP000337746">
    <property type="component" value="Unassembled WGS sequence"/>
</dbReference>
<evidence type="ECO:0000313" key="4">
    <source>
        <dbReference type="EMBL" id="EAH0253581.1"/>
    </source>
</evidence>
<organism evidence="2">
    <name type="scientific">Listeria monocytogenes</name>
    <dbReference type="NCBI Taxonomy" id="1639"/>
    <lineage>
        <taxon>Bacteria</taxon>
        <taxon>Bacillati</taxon>
        <taxon>Bacillota</taxon>
        <taxon>Bacilli</taxon>
        <taxon>Bacillales</taxon>
        <taxon>Listeriaceae</taxon>
        <taxon>Listeria</taxon>
    </lineage>
</organism>
<evidence type="ECO:0000313" key="6">
    <source>
        <dbReference type="EMBL" id="HAA8491611.1"/>
    </source>
</evidence>
<feature type="chain" id="PRO_5042682119" evidence="1">
    <location>
        <begin position="29"/>
        <end position="530"/>
    </location>
</feature>
<dbReference type="EMBL" id="KU513859">
    <property type="protein sequence ID" value="AMQ45782.1"/>
    <property type="molecule type" value="Genomic_DNA"/>
</dbReference>
<reference evidence="3 7" key="3">
    <citation type="submission" date="2018-06" db="EMBL/GenBank/DDBJ databases">
        <authorList>
            <consortium name="GenomeTrakr: Next Generation Sequencing Network for Food Pathogen Tracability"/>
        </authorList>
    </citation>
    <scope>NUCLEOTIDE SEQUENCE [LARGE SCALE GENOMIC DNA]</scope>
    <source>
        <strain evidence="3 7">FLAG-54356</strain>
    </source>
</reference>
<evidence type="ECO:0000313" key="8">
    <source>
        <dbReference type="Proteomes" id="UP000566597"/>
    </source>
</evidence>
<dbReference type="Gene3D" id="2.60.120.200">
    <property type="match status" value="1"/>
</dbReference>
<reference evidence="2" key="1">
    <citation type="submission" date="2016-01" db="EMBL/GenBank/DDBJ databases">
        <title>Whole Genome Sequence of Listeria monocytogenes Serovar 1/2a Strain IZSAM_Lm_15_17439_A144 responsible of a human outbreak in 2008.</title>
        <authorList>
            <person name="Orsini M."/>
            <person name="Ordinelli A."/>
            <person name="Cornacchia A."/>
            <person name="Acciari V."/>
            <person name="Centorame P."/>
            <person name="Torresi M."/>
            <person name="Pompei A."/>
            <person name="Camma C."/>
            <person name="Gattuso A."/>
            <person name="Gianfranceschi M."/>
            <person name="Pomilio F."/>
        </authorList>
    </citation>
    <scope>NUCLEOTIDE SEQUENCE</scope>
    <source>
        <strain evidence="2">IZSAM_Lm_15_17439_A144</strain>
        <plasmid evidence="2">pLmA144</plasmid>
    </source>
</reference>
<gene>
    <name evidence="3" type="ORF">BCZ21_14335</name>
    <name evidence="4" type="ORF">D4U23_14405</name>
    <name evidence="5" type="ORF">GHH22_14590</name>
    <name evidence="6" type="ORF">GHO09_13955</name>
    <name evidence="2" type="ORF">pA144_0037</name>
</gene>
<dbReference type="EMBL" id="DAAEQL010000010">
    <property type="protein sequence ID" value="HAA8491611.1"/>
    <property type="molecule type" value="Genomic_DNA"/>
</dbReference>
<keyword evidence="1" id="KW-0732">Signal</keyword>
<evidence type="ECO:0000313" key="9">
    <source>
        <dbReference type="Proteomes" id="UP000840567"/>
    </source>
</evidence>
<reference evidence="5 9" key="2">
    <citation type="journal article" date="2018" name="Genome Biol.">
        <title>SKESA: strategic k-mer extension for scrupulous assemblies.</title>
        <authorList>
            <person name="Souvorov A."/>
            <person name="Agarwala R."/>
            <person name="Lipman D.J."/>
        </authorList>
    </citation>
    <scope>NUCLEOTIDE SEQUENCE [LARGE SCALE GENOMIC DNA]</scope>
    <source>
        <strain evidence="5">09CEB371LM</strain>
        <strain evidence="6">Sam_F526FDD3-C0F7-43DB-B204-E231FEF9C926</strain>
    </source>
</reference>
<dbReference type="EMBL" id="AABAWE010000009">
    <property type="protein sequence ID" value="EAG2088443.1"/>
    <property type="molecule type" value="Genomic_DNA"/>
</dbReference>
<dbReference type="EMBL" id="AABEVT010000010">
    <property type="protein sequence ID" value="EAH0253581.1"/>
    <property type="molecule type" value="Genomic_DNA"/>
</dbReference>